<reference evidence="1" key="1">
    <citation type="submission" date="2022-08" db="UniProtKB">
        <authorList>
            <consortium name="EnsemblMetazoa"/>
        </authorList>
    </citation>
    <scope>IDENTIFICATION</scope>
</reference>
<dbReference type="Proteomes" id="UP000075882">
    <property type="component" value="Unassembled WGS sequence"/>
</dbReference>
<name>A0A8W7Q386_ANOCL</name>
<organism evidence="1">
    <name type="scientific">Anopheles coluzzii</name>
    <name type="common">African malaria mosquito</name>
    <dbReference type="NCBI Taxonomy" id="1518534"/>
    <lineage>
        <taxon>Eukaryota</taxon>
        <taxon>Metazoa</taxon>
        <taxon>Ecdysozoa</taxon>
        <taxon>Arthropoda</taxon>
        <taxon>Hexapoda</taxon>
        <taxon>Insecta</taxon>
        <taxon>Pterygota</taxon>
        <taxon>Neoptera</taxon>
        <taxon>Endopterygota</taxon>
        <taxon>Diptera</taxon>
        <taxon>Nematocera</taxon>
        <taxon>Culicoidea</taxon>
        <taxon>Culicidae</taxon>
        <taxon>Anophelinae</taxon>
        <taxon>Anopheles</taxon>
    </lineage>
</organism>
<accession>A0A8W7Q386</accession>
<dbReference type="AlphaFoldDB" id="A0A8W7Q386"/>
<dbReference type="EnsemblMetazoa" id="ACOM042132-RA">
    <property type="protein sequence ID" value="ACOM042132-PA.1"/>
    <property type="gene ID" value="ACOM042132"/>
</dbReference>
<evidence type="ECO:0000313" key="1">
    <source>
        <dbReference type="EnsemblMetazoa" id="ACOM042132-PA.1"/>
    </source>
</evidence>
<protein>
    <submittedName>
        <fullName evidence="1">Uncharacterized protein</fullName>
    </submittedName>
</protein>
<sequence length="140" mass="15894">MLARPGRFSSLSARFDRLDVEIESKIDDAVLSRARARPTSPDGDRFLQSFRYVQLDRVQRQLHQRLLQGLAIDPSFSLLQFGNLLAKHAFTGAAGCGTDHRKRQFDRDECKQVAWQGWGPRPDVPSRWLGTFLGEASRPV</sequence>
<proteinExistence type="predicted"/>